<evidence type="ECO:0000313" key="1">
    <source>
        <dbReference type="EMBL" id="GFN81480.1"/>
    </source>
</evidence>
<accession>A0AAV3YE73</accession>
<organism evidence="1 2">
    <name type="scientific">Plakobranchus ocellatus</name>
    <dbReference type="NCBI Taxonomy" id="259542"/>
    <lineage>
        <taxon>Eukaryota</taxon>
        <taxon>Metazoa</taxon>
        <taxon>Spiralia</taxon>
        <taxon>Lophotrochozoa</taxon>
        <taxon>Mollusca</taxon>
        <taxon>Gastropoda</taxon>
        <taxon>Heterobranchia</taxon>
        <taxon>Euthyneura</taxon>
        <taxon>Panpulmonata</taxon>
        <taxon>Sacoglossa</taxon>
        <taxon>Placobranchoidea</taxon>
        <taxon>Plakobranchidae</taxon>
        <taxon>Plakobranchus</taxon>
    </lineage>
</organism>
<proteinExistence type="predicted"/>
<sequence length="124" mass="14027">MCHCKYQRQCDRTTGTCPGPCESGWFGPACQYASAEVRPPTSVMLKSWHDNNHTTCQRTPSLPHILIKLKETFAVTWLRIVVKNAENVDLRRCHYASGLIFLCEFSLSEGTSPKLQARIDISKL</sequence>
<evidence type="ECO:0000313" key="2">
    <source>
        <dbReference type="Proteomes" id="UP000735302"/>
    </source>
</evidence>
<gene>
    <name evidence="1" type="ORF">PoB_000798600</name>
</gene>
<reference evidence="1 2" key="1">
    <citation type="journal article" date="2021" name="Elife">
        <title>Chloroplast acquisition without the gene transfer in kleptoplastic sea slugs, Plakobranchus ocellatus.</title>
        <authorList>
            <person name="Maeda T."/>
            <person name="Takahashi S."/>
            <person name="Yoshida T."/>
            <person name="Shimamura S."/>
            <person name="Takaki Y."/>
            <person name="Nagai Y."/>
            <person name="Toyoda A."/>
            <person name="Suzuki Y."/>
            <person name="Arimoto A."/>
            <person name="Ishii H."/>
            <person name="Satoh N."/>
            <person name="Nishiyama T."/>
            <person name="Hasebe M."/>
            <person name="Maruyama T."/>
            <person name="Minagawa J."/>
            <person name="Obokata J."/>
            <person name="Shigenobu S."/>
        </authorList>
    </citation>
    <scope>NUCLEOTIDE SEQUENCE [LARGE SCALE GENOMIC DNA]</scope>
</reference>
<name>A0AAV3YE73_9GAST</name>
<keyword evidence="2" id="KW-1185">Reference proteome</keyword>
<comment type="caution">
    <text evidence="1">The sequence shown here is derived from an EMBL/GenBank/DDBJ whole genome shotgun (WGS) entry which is preliminary data.</text>
</comment>
<dbReference type="EMBL" id="BLXT01000924">
    <property type="protein sequence ID" value="GFN81480.1"/>
    <property type="molecule type" value="Genomic_DNA"/>
</dbReference>
<dbReference type="Proteomes" id="UP000735302">
    <property type="component" value="Unassembled WGS sequence"/>
</dbReference>
<protein>
    <submittedName>
        <fullName evidence="1">Fibrinogen-related molecule</fullName>
    </submittedName>
</protein>
<dbReference type="AlphaFoldDB" id="A0AAV3YE73"/>